<dbReference type="NCBIfam" id="NF038324">
    <property type="entry name" value="DrmB_fam"/>
    <property type="match status" value="1"/>
</dbReference>
<dbReference type="AlphaFoldDB" id="A0AB37CA45"/>
<dbReference type="InterPro" id="IPR018973">
    <property type="entry name" value="MZB"/>
</dbReference>
<proteinExistence type="predicted"/>
<protein>
    <submittedName>
        <fullName evidence="2">DUF1998 domain-containing protein</fullName>
    </submittedName>
</protein>
<dbReference type="Pfam" id="PF09369">
    <property type="entry name" value="MZB"/>
    <property type="match status" value="1"/>
</dbReference>
<evidence type="ECO:0000313" key="2">
    <source>
        <dbReference type="EMBL" id="PWX41907.1"/>
    </source>
</evidence>
<name>A0AB37CA45_CLOPF</name>
<evidence type="ECO:0000313" key="3">
    <source>
        <dbReference type="Proteomes" id="UP000247117"/>
    </source>
</evidence>
<comment type="caution">
    <text evidence="2">The sequence shown here is derived from an EMBL/GenBank/DDBJ whole genome shotgun (WGS) entry which is preliminary data.</text>
</comment>
<sequence>MSSLKENYNLFDRKIRASSVVFPFGVGAMMDMPEGVFMTTSCDNWSNKNLTIIHDERLEKVLKVKYFKTPVIKENNNNTFIPLVQFPEWMFCPKCRRFKSLSDWEMQYKNIAGKDKVMYKNICPKCRVKLSPARIVTACENGHIDDFPWLQWVHYKNNKKVCEKPEIYIKTNGVSSGLEGIRIECKTCNIGANMANVFDKSRNSLEILEKKAKKEGVLEEKYRLSCTGHRPWEGKYENCSEYPTVLQRGATNIYFSKVESSILIPPYSEKFNIMIEESEEYNKLLSTLELLEQSNADKMLIENIISNSYVNIAKEIDLPFDIVKRIVDRKLVDSDEHDEIESRTKYKEEEYKALIGEFGYNIINQNDFKIEDIDGKNYFTNNINNYIDKVVLIHKLKEVRALVGFSRLNSPDNNIMDIDDGNGKSKLIKPLNDKNWYPAVEIRGEGIFIKLDENMINKWIASNTEINSRANDLDKKYNKILYKRGHSSRIITSKFLLLHTLAHIIIKELSFKCGYSSTSLRERIYCNMLENDYNMNGILIYTANGDSEGTLGGLVRQGREDKLPKIINSAIEKARFCSSDPVCIESKGQGRDALNLAACYSCTLISETSCEEFNTLLDRAMLVGTLDNPSIGFFNYIDSK</sequence>
<dbReference type="InterPro" id="IPR047721">
    <property type="entry name" value="DrmB"/>
</dbReference>
<organism evidence="2 3">
    <name type="scientific">Clostridium perfringens</name>
    <dbReference type="NCBI Taxonomy" id="1502"/>
    <lineage>
        <taxon>Bacteria</taxon>
        <taxon>Bacillati</taxon>
        <taxon>Bacillota</taxon>
        <taxon>Clostridia</taxon>
        <taxon>Eubacteriales</taxon>
        <taxon>Clostridiaceae</taxon>
        <taxon>Clostridium</taxon>
    </lineage>
</organism>
<reference evidence="2 3" key="1">
    <citation type="journal article" date="2018" name="BMC Genomics">
        <title>Whole genome analysis reveals the diversity and evolutionary relationships between necrotic enteritis-causing strains of Clostridium perfringens.</title>
        <authorList>
            <person name="Lacey J.A."/>
            <person name="Allnutt T.R."/>
            <person name="Vezina B."/>
            <person name="Van T.T.H."/>
            <person name="Stent T."/>
            <person name="Han X."/>
            <person name="Rood J.I."/>
            <person name="Wade B."/>
            <person name="Keyburn A.L."/>
            <person name="Seeman T."/>
            <person name="Chen H."/>
            <person name="Haring V."/>
            <person name="Johanesen P.A."/>
            <person name="Lyras D."/>
            <person name="Moore R.J."/>
        </authorList>
    </citation>
    <scope>NUCLEOTIDE SEQUENCE [LARGE SCALE GENOMIC DNA]</scope>
    <source>
        <strain evidence="2 3">EUR-NE15</strain>
    </source>
</reference>
<gene>
    <name evidence="2" type="ORF">CYK91_01905</name>
</gene>
<dbReference type="Proteomes" id="UP000247117">
    <property type="component" value="Unassembled WGS sequence"/>
</dbReference>
<feature type="domain" description="MrfA-like Zn-binding" evidence="1">
    <location>
        <begin position="501"/>
        <end position="603"/>
    </location>
</feature>
<dbReference type="RefSeq" id="WP_004457149.1">
    <property type="nucleotide sequence ID" value="NZ_CATNXE010000005.1"/>
</dbReference>
<evidence type="ECO:0000259" key="1">
    <source>
        <dbReference type="Pfam" id="PF09369"/>
    </source>
</evidence>
<accession>A0AB37CA45</accession>
<dbReference type="EMBL" id="PJTB01000001">
    <property type="protein sequence ID" value="PWX41907.1"/>
    <property type="molecule type" value="Genomic_DNA"/>
</dbReference>